<name>A0A0V0SVB8_9BILA</name>
<accession>A0A0V0SVB8</accession>
<dbReference type="AlphaFoldDB" id="A0A0V0SVB8"/>
<organism evidence="1 2">
    <name type="scientific">Trichinella murrelli</name>
    <dbReference type="NCBI Taxonomy" id="144512"/>
    <lineage>
        <taxon>Eukaryota</taxon>
        <taxon>Metazoa</taxon>
        <taxon>Ecdysozoa</taxon>
        <taxon>Nematoda</taxon>
        <taxon>Enoplea</taxon>
        <taxon>Dorylaimia</taxon>
        <taxon>Trichinellida</taxon>
        <taxon>Trichinellidae</taxon>
        <taxon>Trichinella</taxon>
    </lineage>
</organism>
<evidence type="ECO:0000313" key="2">
    <source>
        <dbReference type="Proteomes" id="UP000055048"/>
    </source>
</evidence>
<comment type="caution">
    <text evidence="1">The sequence shown here is derived from an EMBL/GenBank/DDBJ whole genome shotgun (WGS) entry which is preliminary data.</text>
</comment>
<dbReference type="EMBL" id="JYDJ01002411">
    <property type="protein sequence ID" value="KRX30501.1"/>
    <property type="molecule type" value="Genomic_DNA"/>
</dbReference>
<gene>
    <name evidence="1" type="ORF">T05_1359</name>
</gene>
<reference evidence="1 2" key="1">
    <citation type="submission" date="2015-01" db="EMBL/GenBank/DDBJ databases">
        <title>Evolution of Trichinella species and genotypes.</title>
        <authorList>
            <person name="Korhonen P.K."/>
            <person name="Edoardo P."/>
            <person name="Giuseppe L.R."/>
            <person name="Gasser R.B."/>
        </authorList>
    </citation>
    <scope>NUCLEOTIDE SEQUENCE [LARGE SCALE GENOMIC DNA]</scope>
    <source>
        <strain evidence="1">ISS417</strain>
    </source>
</reference>
<sequence length="36" mass="4092">MTFTRFSVEPIMPTFQNPVSTFIWGPEETDVLSGKT</sequence>
<evidence type="ECO:0000313" key="1">
    <source>
        <dbReference type="EMBL" id="KRX30501.1"/>
    </source>
</evidence>
<keyword evidence="2" id="KW-1185">Reference proteome</keyword>
<dbReference type="Proteomes" id="UP000055048">
    <property type="component" value="Unassembled WGS sequence"/>
</dbReference>
<protein>
    <submittedName>
        <fullName evidence="1">Uncharacterized protein</fullName>
    </submittedName>
</protein>
<proteinExistence type="predicted"/>